<proteinExistence type="predicted"/>
<protein>
    <submittedName>
        <fullName evidence="2">Uncharacterized protein</fullName>
    </submittedName>
</protein>
<accession>A0ABW1QRI1</accession>
<feature type="signal peptide" evidence="1">
    <location>
        <begin position="1"/>
        <end position="37"/>
    </location>
</feature>
<evidence type="ECO:0000256" key="1">
    <source>
        <dbReference type="SAM" id="SignalP"/>
    </source>
</evidence>
<keyword evidence="1" id="KW-0732">Signal</keyword>
<dbReference type="EMBL" id="JBHSQI010000001">
    <property type="protein sequence ID" value="MFC6152061.1"/>
    <property type="molecule type" value="Genomic_DNA"/>
</dbReference>
<evidence type="ECO:0000313" key="3">
    <source>
        <dbReference type="Proteomes" id="UP001596098"/>
    </source>
</evidence>
<gene>
    <name evidence="2" type="ORF">ACFPWU_00050</name>
</gene>
<dbReference type="Proteomes" id="UP001596098">
    <property type="component" value="Unassembled WGS sequence"/>
</dbReference>
<comment type="caution">
    <text evidence="2">The sequence shown here is derived from an EMBL/GenBank/DDBJ whole genome shotgun (WGS) entry which is preliminary data.</text>
</comment>
<feature type="chain" id="PRO_5046242806" evidence="1">
    <location>
        <begin position="38"/>
        <end position="193"/>
    </location>
</feature>
<sequence>MGRLGGAIRSRCSRPVSAAAVLGLAVALLGVAAPAQAGSAHNVRVTDQVREPGTSHVDVARAVLKNGRTAIEVRLRFRTLKLASLREVVVGIDVNASSPGYLVRVRRSGNQVRGTLSTAVLFSDGSTERRITCRGLRIALKGSRTVRVVVPRSCMRVGGNRARFHWFVTDRHGHYDESPWNGTGFSAWTRRAR</sequence>
<dbReference type="RefSeq" id="WP_128220077.1">
    <property type="nucleotide sequence ID" value="NZ_CP034929.1"/>
</dbReference>
<name>A0ABW1QRI1_9ACTN</name>
<evidence type="ECO:0000313" key="2">
    <source>
        <dbReference type="EMBL" id="MFC6152061.1"/>
    </source>
</evidence>
<keyword evidence="3" id="KW-1185">Reference proteome</keyword>
<reference evidence="3" key="1">
    <citation type="journal article" date="2019" name="Int. J. Syst. Evol. Microbiol.">
        <title>The Global Catalogue of Microorganisms (GCM) 10K type strain sequencing project: providing services to taxonomists for standard genome sequencing and annotation.</title>
        <authorList>
            <consortium name="The Broad Institute Genomics Platform"/>
            <consortium name="The Broad Institute Genome Sequencing Center for Infectious Disease"/>
            <person name="Wu L."/>
            <person name="Ma J."/>
        </authorList>
    </citation>
    <scope>NUCLEOTIDE SEQUENCE [LARGE SCALE GENOMIC DNA]</scope>
    <source>
        <strain evidence="3">DFY28</strain>
    </source>
</reference>
<organism evidence="2 3">
    <name type="scientific">Nocardioides yefusunii</name>
    <dbReference type="NCBI Taxonomy" id="2500546"/>
    <lineage>
        <taxon>Bacteria</taxon>
        <taxon>Bacillati</taxon>
        <taxon>Actinomycetota</taxon>
        <taxon>Actinomycetes</taxon>
        <taxon>Propionibacteriales</taxon>
        <taxon>Nocardioidaceae</taxon>
        <taxon>Nocardioides</taxon>
    </lineage>
</organism>